<organism evidence="2 3">
    <name type="scientific">Theileria equi strain WA</name>
    <dbReference type="NCBI Taxonomy" id="1537102"/>
    <lineage>
        <taxon>Eukaryota</taxon>
        <taxon>Sar</taxon>
        <taxon>Alveolata</taxon>
        <taxon>Apicomplexa</taxon>
        <taxon>Aconoidasida</taxon>
        <taxon>Piroplasmida</taxon>
        <taxon>Theileriidae</taxon>
        <taxon>Theileria</taxon>
    </lineage>
</organism>
<evidence type="ECO:0000313" key="3">
    <source>
        <dbReference type="Proteomes" id="UP000031512"/>
    </source>
</evidence>
<evidence type="ECO:0000256" key="1">
    <source>
        <dbReference type="SAM" id="SignalP"/>
    </source>
</evidence>
<proteinExistence type="predicted"/>
<dbReference type="VEuPathDB" id="PiroplasmaDB:BEWA_031770"/>
<feature type="chain" id="PRO_5003939977" evidence="1">
    <location>
        <begin position="22"/>
        <end position="113"/>
    </location>
</feature>
<dbReference type="GeneID" id="15803658"/>
<dbReference type="KEGG" id="beq:BEWA_031770"/>
<keyword evidence="3" id="KW-1185">Reference proteome</keyword>
<reference evidence="2 3" key="1">
    <citation type="journal article" date="2012" name="BMC Genomics">
        <title>Comparative genomic analysis and phylogenetic position of Theileria equi.</title>
        <authorList>
            <person name="Kappmeyer L.S."/>
            <person name="Thiagarajan M."/>
            <person name="Herndon D.R."/>
            <person name="Ramsay J.D."/>
            <person name="Caler E."/>
            <person name="Djikeng A."/>
            <person name="Gillespie J.J."/>
            <person name="Lau A.O."/>
            <person name="Roalson E.H."/>
            <person name="Silva J.C."/>
            <person name="Silva M.G."/>
            <person name="Suarez C.E."/>
            <person name="Ueti M.W."/>
            <person name="Nene V.M."/>
            <person name="Mealey R.H."/>
            <person name="Knowles D.P."/>
            <person name="Brayton K.A."/>
        </authorList>
    </citation>
    <scope>NUCLEOTIDE SEQUENCE [LARGE SCALE GENOMIC DNA]</scope>
    <source>
        <strain evidence="2 3">WA</strain>
    </source>
</reference>
<dbReference type="eggNOG" id="ENOG502TNDM">
    <property type="taxonomic scope" value="Eukaryota"/>
</dbReference>
<dbReference type="AlphaFoldDB" id="L0AZK1"/>
<dbReference type="Proteomes" id="UP000031512">
    <property type="component" value="Chromosome 1"/>
</dbReference>
<feature type="signal peptide" evidence="1">
    <location>
        <begin position="1"/>
        <end position="21"/>
    </location>
</feature>
<protein>
    <submittedName>
        <fullName evidence="2">Signal peptide-containing protein</fullName>
    </submittedName>
</protein>
<name>L0AZK1_THEEQ</name>
<dbReference type="EMBL" id="CP001669">
    <property type="protein sequence ID" value="AFZ80324.1"/>
    <property type="molecule type" value="Genomic_DNA"/>
</dbReference>
<gene>
    <name evidence="2" type="ORF">BEWA_031770</name>
</gene>
<sequence>MWIYVTSLLLFSILDPEIVESHESRGSATANKSVLSGSFIGDIVPSTYPVFKINQSVNNDSTFANLRKEELEEIRYQALKLMSQQREVFERLRQTNRDQTRRFEGLALGSQRQ</sequence>
<keyword evidence="1" id="KW-0732">Signal</keyword>
<dbReference type="RefSeq" id="XP_004829990.1">
    <property type="nucleotide sequence ID" value="XM_004829933.1"/>
</dbReference>
<accession>L0AZK1</accession>
<dbReference type="OrthoDB" id="361615at2759"/>
<evidence type="ECO:0000313" key="2">
    <source>
        <dbReference type="EMBL" id="AFZ80324.1"/>
    </source>
</evidence>